<dbReference type="Pfam" id="PF04542">
    <property type="entry name" value="Sigma70_r2"/>
    <property type="match status" value="1"/>
</dbReference>
<dbReference type="Pfam" id="PF08281">
    <property type="entry name" value="Sigma70_r4_2"/>
    <property type="match status" value="1"/>
</dbReference>
<dbReference type="InterPro" id="IPR014284">
    <property type="entry name" value="RNA_pol_sigma-70_dom"/>
</dbReference>
<dbReference type="InterPro" id="IPR013249">
    <property type="entry name" value="RNA_pol_sigma70_r4_t2"/>
</dbReference>
<comment type="similarity">
    <text evidence="1">Belongs to the sigma-70 factor family. ECF subfamily.</text>
</comment>
<dbReference type="SUPFAM" id="SSF88659">
    <property type="entry name" value="Sigma3 and sigma4 domains of RNA polymerase sigma factors"/>
    <property type="match status" value="1"/>
</dbReference>
<comment type="caution">
    <text evidence="7">The sequence shown here is derived from an EMBL/GenBank/DDBJ whole genome shotgun (WGS) entry which is preliminary data.</text>
</comment>
<dbReference type="SUPFAM" id="SSF88946">
    <property type="entry name" value="Sigma2 domain of RNA polymerase sigma factors"/>
    <property type="match status" value="1"/>
</dbReference>
<reference evidence="7 8" key="1">
    <citation type="submission" date="2019-03" db="EMBL/GenBank/DDBJ databases">
        <title>Genomic Encyclopedia of Type Strains, Phase IV (KMG-IV): sequencing the most valuable type-strain genomes for metagenomic binning, comparative biology and taxonomic classification.</title>
        <authorList>
            <person name="Goeker M."/>
        </authorList>
    </citation>
    <scope>NUCLEOTIDE SEQUENCE [LARGE SCALE GENOMIC DNA]</scope>
    <source>
        <strain evidence="7 8">DSM 100059</strain>
    </source>
</reference>
<dbReference type="GO" id="GO:0003677">
    <property type="term" value="F:DNA binding"/>
    <property type="evidence" value="ECO:0007669"/>
    <property type="project" value="InterPro"/>
</dbReference>
<dbReference type="InterPro" id="IPR014327">
    <property type="entry name" value="RNA_pol_sigma70_bacteroid"/>
</dbReference>
<sequence length="204" mass="23763">MKGPKKRSGNNPLRIAQDNEAGEEAFLTDNEALIRLMLKEDPEKGFSVLFKRYYGTLCSHVTRFVYSKEVAEDIVSEVFFHFWKNRLYATVTTSFRAYLYTAARNRAFNYLKQEFGEKLSADADWPVDNNPQTILLFNELMTKIERTIGSFPPQCQKVFLLSRFEGRKNREIADELNIRMKTVEAHIMKALGILRKTLSDYLKQ</sequence>
<dbReference type="PANTHER" id="PTHR43133">
    <property type="entry name" value="RNA POLYMERASE ECF-TYPE SIGMA FACTO"/>
    <property type="match status" value="1"/>
</dbReference>
<feature type="domain" description="RNA polymerase sigma factor 70 region 4 type 2" evidence="6">
    <location>
        <begin position="143"/>
        <end position="191"/>
    </location>
</feature>
<dbReference type="GO" id="GO:0016987">
    <property type="term" value="F:sigma factor activity"/>
    <property type="evidence" value="ECO:0007669"/>
    <property type="project" value="UniProtKB-KW"/>
</dbReference>
<dbReference type="NCBIfam" id="TIGR02985">
    <property type="entry name" value="Sig70_bacteroi1"/>
    <property type="match status" value="1"/>
</dbReference>
<dbReference type="Gene3D" id="1.10.10.10">
    <property type="entry name" value="Winged helix-like DNA-binding domain superfamily/Winged helix DNA-binding domain"/>
    <property type="match status" value="1"/>
</dbReference>
<evidence type="ECO:0000313" key="7">
    <source>
        <dbReference type="EMBL" id="TDW97485.1"/>
    </source>
</evidence>
<evidence type="ECO:0000256" key="3">
    <source>
        <dbReference type="ARBA" id="ARBA00023082"/>
    </source>
</evidence>
<evidence type="ECO:0000256" key="1">
    <source>
        <dbReference type="ARBA" id="ARBA00010641"/>
    </source>
</evidence>
<dbReference type="RefSeq" id="WP_133999806.1">
    <property type="nucleotide sequence ID" value="NZ_SODV01000002.1"/>
</dbReference>
<gene>
    <name evidence="7" type="ORF">EDB95_5335</name>
</gene>
<proteinExistence type="inferred from homology"/>
<dbReference type="InterPro" id="IPR013324">
    <property type="entry name" value="RNA_pol_sigma_r3/r4-like"/>
</dbReference>
<dbReference type="GO" id="GO:0006352">
    <property type="term" value="P:DNA-templated transcription initiation"/>
    <property type="evidence" value="ECO:0007669"/>
    <property type="project" value="InterPro"/>
</dbReference>
<keyword evidence="2" id="KW-0805">Transcription regulation</keyword>
<evidence type="ECO:0000256" key="2">
    <source>
        <dbReference type="ARBA" id="ARBA00023015"/>
    </source>
</evidence>
<evidence type="ECO:0000259" key="6">
    <source>
        <dbReference type="Pfam" id="PF08281"/>
    </source>
</evidence>
<name>A0A4R8DIT0_9BACT</name>
<protein>
    <submittedName>
        <fullName evidence="7">RNA polymerase sigma-70 factor (ECF subfamily)</fullName>
    </submittedName>
</protein>
<evidence type="ECO:0000256" key="4">
    <source>
        <dbReference type="ARBA" id="ARBA00023163"/>
    </source>
</evidence>
<dbReference type="InterPro" id="IPR036388">
    <property type="entry name" value="WH-like_DNA-bd_sf"/>
</dbReference>
<dbReference type="InterPro" id="IPR013325">
    <property type="entry name" value="RNA_pol_sigma_r2"/>
</dbReference>
<dbReference type="NCBIfam" id="TIGR02937">
    <property type="entry name" value="sigma70-ECF"/>
    <property type="match status" value="1"/>
</dbReference>
<keyword evidence="8" id="KW-1185">Reference proteome</keyword>
<dbReference type="EMBL" id="SODV01000002">
    <property type="protein sequence ID" value="TDW97485.1"/>
    <property type="molecule type" value="Genomic_DNA"/>
</dbReference>
<keyword evidence="3" id="KW-0731">Sigma factor</keyword>
<feature type="domain" description="RNA polymerase sigma-70 region 2" evidence="5">
    <location>
        <begin position="49"/>
        <end position="113"/>
    </location>
</feature>
<dbReference type="Gene3D" id="1.10.1740.10">
    <property type="match status" value="1"/>
</dbReference>
<evidence type="ECO:0000313" key="8">
    <source>
        <dbReference type="Proteomes" id="UP000294498"/>
    </source>
</evidence>
<dbReference type="Proteomes" id="UP000294498">
    <property type="component" value="Unassembled WGS sequence"/>
</dbReference>
<dbReference type="AlphaFoldDB" id="A0A4R8DIT0"/>
<organism evidence="7 8">
    <name type="scientific">Dinghuibacter silviterrae</name>
    <dbReference type="NCBI Taxonomy" id="1539049"/>
    <lineage>
        <taxon>Bacteria</taxon>
        <taxon>Pseudomonadati</taxon>
        <taxon>Bacteroidota</taxon>
        <taxon>Chitinophagia</taxon>
        <taxon>Chitinophagales</taxon>
        <taxon>Chitinophagaceae</taxon>
        <taxon>Dinghuibacter</taxon>
    </lineage>
</organism>
<dbReference type="OrthoDB" id="659361at2"/>
<accession>A0A4R8DIT0</accession>
<dbReference type="InterPro" id="IPR039425">
    <property type="entry name" value="RNA_pol_sigma-70-like"/>
</dbReference>
<dbReference type="InterPro" id="IPR007627">
    <property type="entry name" value="RNA_pol_sigma70_r2"/>
</dbReference>
<dbReference type="PANTHER" id="PTHR43133:SF46">
    <property type="entry name" value="RNA POLYMERASE SIGMA-70 FACTOR ECF SUBFAMILY"/>
    <property type="match status" value="1"/>
</dbReference>
<evidence type="ECO:0000259" key="5">
    <source>
        <dbReference type="Pfam" id="PF04542"/>
    </source>
</evidence>
<keyword evidence="4" id="KW-0804">Transcription</keyword>